<keyword evidence="1" id="KW-0472">Membrane</keyword>
<comment type="caution">
    <text evidence="2">The sequence shown here is derived from an EMBL/GenBank/DDBJ whole genome shotgun (WGS) entry which is preliminary data.</text>
</comment>
<reference evidence="2 3" key="1">
    <citation type="submission" date="2024-07" db="EMBL/GenBank/DDBJ databases">
        <title>Section-level genome sequencing and comparative genomics of Aspergillus sections Usti and Cavernicolus.</title>
        <authorList>
            <consortium name="Lawrence Berkeley National Laboratory"/>
            <person name="Nybo J.L."/>
            <person name="Vesth T.C."/>
            <person name="Theobald S."/>
            <person name="Frisvad J.C."/>
            <person name="Larsen T.O."/>
            <person name="Kjaerboelling I."/>
            <person name="Rothschild-Mancinelli K."/>
            <person name="Lyhne E.K."/>
            <person name="Kogle M.E."/>
            <person name="Barry K."/>
            <person name="Clum A."/>
            <person name="Na H."/>
            <person name="Ledsgaard L."/>
            <person name="Lin J."/>
            <person name="Lipzen A."/>
            <person name="Kuo A."/>
            <person name="Riley R."/>
            <person name="Mondo S."/>
            <person name="Labutti K."/>
            <person name="Haridas S."/>
            <person name="Pangalinan J."/>
            <person name="Salamov A.A."/>
            <person name="Simmons B.A."/>
            <person name="Magnuson J.K."/>
            <person name="Chen J."/>
            <person name="Drula E."/>
            <person name="Henrissat B."/>
            <person name="Wiebenga A."/>
            <person name="Lubbers R.J."/>
            <person name="Gomes A.C."/>
            <person name="Makela M.R."/>
            <person name="Stajich J."/>
            <person name="Grigoriev I.V."/>
            <person name="Mortensen U.H."/>
            <person name="De Vries R.P."/>
            <person name="Baker S.E."/>
            <person name="Andersen M.R."/>
        </authorList>
    </citation>
    <scope>NUCLEOTIDE SEQUENCE [LARGE SCALE GENOMIC DNA]</scope>
    <source>
        <strain evidence="2 3">CBS 209.92</strain>
    </source>
</reference>
<sequence length="130" mass="13785">MNNPKARSLTEVGEAVATTSFHSLLPGGGGRSTLTGGLSHQRINLGGRVSSPLHNWSCSVHFRSHLQLSLSLPLSPSASTFPICSSPRRFRCLLGLLVLLSFPYSAFLRISLGCWGVPGPAHSTSCVNSL</sequence>
<proteinExistence type="predicted"/>
<accession>A0ABR4GEP3</accession>
<evidence type="ECO:0000256" key="1">
    <source>
        <dbReference type="SAM" id="Phobius"/>
    </source>
</evidence>
<evidence type="ECO:0000313" key="3">
    <source>
        <dbReference type="Proteomes" id="UP001610563"/>
    </source>
</evidence>
<keyword evidence="1" id="KW-0812">Transmembrane</keyword>
<evidence type="ECO:0000313" key="2">
    <source>
        <dbReference type="EMBL" id="KAL2797516.1"/>
    </source>
</evidence>
<gene>
    <name evidence="2" type="ORF">BJX66DRAFT_85532</name>
</gene>
<dbReference type="EMBL" id="JBFTWV010000018">
    <property type="protein sequence ID" value="KAL2797516.1"/>
    <property type="molecule type" value="Genomic_DNA"/>
</dbReference>
<name>A0ABR4GEP3_9EURO</name>
<keyword evidence="3" id="KW-1185">Reference proteome</keyword>
<keyword evidence="1" id="KW-1133">Transmembrane helix</keyword>
<feature type="transmembrane region" description="Helical" evidence="1">
    <location>
        <begin position="92"/>
        <end position="112"/>
    </location>
</feature>
<organism evidence="2 3">
    <name type="scientific">Aspergillus keveii</name>
    <dbReference type="NCBI Taxonomy" id="714993"/>
    <lineage>
        <taxon>Eukaryota</taxon>
        <taxon>Fungi</taxon>
        <taxon>Dikarya</taxon>
        <taxon>Ascomycota</taxon>
        <taxon>Pezizomycotina</taxon>
        <taxon>Eurotiomycetes</taxon>
        <taxon>Eurotiomycetidae</taxon>
        <taxon>Eurotiales</taxon>
        <taxon>Aspergillaceae</taxon>
        <taxon>Aspergillus</taxon>
        <taxon>Aspergillus subgen. Nidulantes</taxon>
    </lineage>
</organism>
<dbReference type="Proteomes" id="UP001610563">
    <property type="component" value="Unassembled WGS sequence"/>
</dbReference>
<protein>
    <submittedName>
        <fullName evidence="2">Uncharacterized protein</fullName>
    </submittedName>
</protein>